<comment type="caution">
    <text evidence="3">The sequence shown here is derived from an EMBL/GenBank/DDBJ whole genome shotgun (WGS) entry which is preliminary data.</text>
</comment>
<dbReference type="Proteomes" id="UP001148482">
    <property type="component" value="Unassembled WGS sequence"/>
</dbReference>
<evidence type="ECO:0000313" key="4">
    <source>
        <dbReference type="Proteomes" id="UP001148482"/>
    </source>
</evidence>
<evidence type="ECO:0000256" key="1">
    <source>
        <dbReference type="ARBA" id="ARBA00006817"/>
    </source>
</evidence>
<name>A0A9X3CXC0_9FLAO</name>
<evidence type="ECO:0000313" key="3">
    <source>
        <dbReference type="EMBL" id="MCX2837240.1"/>
    </source>
</evidence>
<dbReference type="Gene3D" id="3.30.530.20">
    <property type="match status" value="1"/>
</dbReference>
<proteinExistence type="inferred from homology"/>
<sequence>MEALEIKANIQIARSQRWVFDAITEPEKMSSYFISHASGRMEEGQTVLWTFSEAPDSFPVRILKVKPPKNVIFEWDGAEGYKTTVEIVLEKISDNQTLVKLTEGKMEANEAGIKWYGENSGGWMNFLDCLKAYTEYGINLRKGAFDYMKK</sequence>
<dbReference type="Pfam" id="PF08327">
    <property type="entry name" value="AHSA1"/>
    <property type="match status" value="1"/>
</dbReference>
<dbReference type="InterPro" id="IPR013538">
    <property type="entry name" value="ASHA1/2-like_C"/>
</dbReference>
<evidence type="ECO:0000259" key="2">
    <source>
        <dbReference type="Pfam" id="PF08327"/>
    </source>
</evidence>
<dbReference type="InterPro" id="IPR023393">
    <property type="entry name" value="START-like_dom_sf"/>
</dbReference>
<organism evidence="3 4">
    <name type="scientific">Salinimicrobium profundisediminis</name>
    <dbReference type="NCBI Taxonomy" id="2994553"/>
    <lineage>
        <taxon>Bacteria</taxon>
        <taxon>Pseudomonadati</taxon>
        <taxon>Bacteroidota</taxon>
        <taxon>Flavobacteriia</taxon>
        <taxon>Flavobacteriales</taxon>
        <taxon>Flavobacteriaceae</taxon>
        <taxon>Salinimicrobium</taxon>
    </lineage>
</organism>
<dbReference type="AlphaFoldDB" id="A0A9X3CXC0"/>
<dbReference type="EMBL" id="JAPJDA010000004">
    <property type="protein sequence ID" value="MCX2837240.1"/>
    <property type="molecule type" value="Genomic_DNA"/>
</dbReference>
<gene>
    <name evidence="3" type="ORF">OQ279_03670</name>
</gene>
<keyword evidence="4" id="KW-1185">Reference proteome</keyword>
<feature type="domain" description="Activator of Hsp90 ATPase homologue 1/2-like C-terminal" evidence="2">
    <location>
        <begin position="16"/>
        <end position="134"/>
    </location>
</feature>
<reference evidence="3" key="1">
    <citation type="submission" date="2022-11" db="EMBL/GenBank/DDBJ databases">
        <title>Salinimicrobium profundisediminis sp. nov., isolated from deep-sea sediment of the Mariana Trench.</title>
        <authorList>
            <person name="Fu H."/>
        </authorList>
    </citation>
    <scope>NUCLEOTIDE SEQUENCE</scope>
    <source>
        <strain evidence="3">MT39</strain>
    </source>
</reference>
<protein>
    <submittedName>
        <fullName evidence="3">SRPBCC domain-containing protein</fullName>
    </submittedName>
</protein>
<accession>A0A9X3CXC0</accession>
<dbReference type="SUPFAM" id="SSF55961">
    <property type="entry name" value="Bet v1-like"/>
    <property type="match status" value="1"/>
</dbReference>
<comment type="similarity">
    <text evidence="1">Belongs to the AHA1 family.</text>
</comment>
<dbReference type="RefSeq" id="WP_266068450.1">
    <property type="nucleotide sequence ID" value="NZ_JAPJDA010000004.1"/>
</dbReference>